<keyword evidence="1" id="KW-0175">Coiled coil</keyword>
<evidence type="ECO:0000313" key="2">
    <source>
        <dbReference type="EMBL" id="POM68553.1"/>
    </source>
</evidence>
<reference evidence="2 3" key="1">
    <citation type="journal article" date="2017" name="Genome Biol. Evol.">
        <title>Phytophthora megakarya and P. palmivora, closely related causal agents of cacao black pod rot, underwent increases in genome sizes and gene numbers by different mechanisms.</title>
        <authorList>
            <person name="Ali S.S."/>
            <person name="Shao J."/>
            <person name="Lary D.J."/>
            <person name="Kronmiller B."/>
            <person name="Shen D."/>
            <person name="Strem M.D."/>
            <person name="Amoako-Attah I."/>
            <person name="Akrofi A.Y."/>
            <person name="Begoude B.A."/>
            <person name="Ten Hoopen G.M."/>
            <person name="Coulibaly K."/>
            <person name="Kebe B.I."/>
            <person name="Melnick R.L."/>
            <person name="Guiltinan M.J."/>
            <person name="Tyler B.M."/>
            <person name="Meinhardt L.W."/>
            <person name="Bailey B.A."/>
        </authorList>
    </citation>
    <scope>NUCLEOTIDE SEQUENCE [LARGE SCALE GENOMIC DNA]</scope>
    <source>
        <strain evidence="3">sbr112.9</strain>
    </source>
</reference>
<dbReference type="OrthoDB" id="127048at2759"/>
<feature type="coiled-coil region" evidence="1">
    <location>
        <begin position="271"/>
        <end position="325"/>
    </location>
</feature>
<dbReference type="PANTHER" id="PTHR35796:SF3">
    <property type="entry name" value="BHLH DOMAIN-CONTAINING PROTEIN"/>
    <property type="match status" value="1"/>
</dbReference>
<proteinExistence type="predicted"/>
<evidence type="ECO:0008006" key="4">
    <source>
        <dbReference type="Google" id="ProtNLM"/>
    </source>
</evidence>
<name>A0A2P4XSM9_9STRA</name>
<keyword evidence="3" id="KW-1185">Reference proteome</keyword>
<dbReference type="Proteomes" id="UP000237271">
    <property type="component" value="Unassembled WGS sequence"/>
</dbReference>
<protein>
    <recommendedName>
        <fullName evidence="4">M96 mating-specific protein family</fullName>
    </recommendedName>
</protein>
<sequence>MSAWKMLAAHHQEKRKIAEMQQRQLYTEIRIQTAMIREFRGFVRDQLANAQLTFRQHKKTRFEPSDTELYKAYVEALDGLYDQTDAVLIELNSMDGDSGAGNQVWTRNTESGHFQFTDKYVVPFDFEETCHSRWFVAHMLHRQEDRELYHNLKDTEHTMAFKFRFTTRLATGKIASILQRIAIRRYKEAGRMVIVWKAFMEGEGIFTGMHADETGWGVATPFTGELKAGTMLRTCVRIVPMHFSTVAMQESVAKEFTGIAPQFGIGGTRRLKMQKNEDSVAKQELERAKDRKRRRAYRERRRIERDGLQQEIEKLTEELKIAQGHGRVITSAWKMIADRQLAARMASEAEQNRLCDAIDSRAALLKQFHELMSEHIAEGDILPGGWDDTETASCQHKRVRLETDDAIFSTYIEELDKVYAQTDETFRSRGLDAEPNWDEPSDNWIKDPDTGFFLYGGKLTLPFDFREICRSRWYTAPLWHRQESRQLYQGVDDPDNTVAFKFRITTRLSSGAIASVLQRVTLRRYKEKERMVIVWRLFTEGEGIFNGMNADETGWNVATPAVNSTKTGTVMLTCVRNVPMHLNNVTTGAPAVKQFADKLVEWGSENHLEVTNTLKNLSLTDK</sequence>
<dbReference type="EMBL" id="NCKW01008152">
    <property type="protein sequence ID" value="POM68553.1"/>
    <property type="molecule type" value="Genomic_DNA"/>
</dbReference>
<dbReference type="AlphaFoldDB" id="A0A2P4XSM9"/>
<evidence type="ECO:0000256" key="1">
    <source>
        <dbReference type="SAM" id="Coils"/>
    </source>
</evidence>
<evidence type="ECO:0000313" key="3">
    <source>
        <dbReference type="Proteomes" id="UP000237271"/>
    </source>
</evidence>
<dbReference type="PANTHER" id="PTHR35796">
    <property type="entry name" value="HYPOTHETICAL CYTOSOLIC PROTEIN"/>
    <property type="match status" value="1"/>
</dbReference>
<comment type="caution">
    <text evidence="2">The sequence shown here is derived from an EMBL/GenBank/DDBJ whole genome shotgun (WGS) entry which is preliminary data.</text>
</comment>
<organism evidence="2 3">
    <name type="scientific">Phytophthora palmivora</name>
    <dbReference type="NCBI Taxonomy" id="4796"/>
    <lineage>
        <taxon>Eukaryota</taxon>
        <taxon>Sar</taxon>
        <taxon>Stramenopiles</taxon>
        <taxon>Oomycota</taxon>
        <taxon>Peronosporomycetes</taxon>
        <taxon>Peronosporales</taxon>
        <taxon>Peronosporaceae</taxon>
        <taxon>Phytophthora</taxon>
    </lineage>
</organism>
<accession>A0A2P4XSM9</accession>
<gene>
    <name evidence="2" type="ORF">PHPALM_15275</name>
</gene>